<protein>
    <recommendedName>
        <fullName evidence="5">HTH tetR-type domain-containing protein</fullName>
    </recommendedName>
</protein>
<reference evidence="6 7" key="1">
    <citation type="submission" date="2013-12" db="EMBL/GenBank/DDBJ databases">
        <title>Annotated genome of Streptomyces scopuliridis.</title>
        <authorList>
            <person name="Olson J.B."/>
        </authorList>
    </citation>
    <scope>NUCLEOTIDE SEQUENCE [LARGE SCALE GENOMIC DNA]</scope>
    <source>
        <strain evidence="6 7">RB72</strain>
    </source>
</reference>
<evidence type="ECO:0000313" key="7">
    <source>
        <dbReference type="Proteomes" id="UP000245992"/>
    </source>
</evidence>
<dbReference type="PROSITE" id="PS01081">
    <property type="entry name" value="HTH_TETR_1"/>
    <property type="match status" value="1"/>
</dbReference>
<dbReference type="PANTHER" id="PTHR30055:SF234">
    <property type="entry name" value="HTH-TYPE TRANSCRIPTIONAL REGULATOR BETI"/>
    <property type="match status" value="1"/>
</dbReference>
<dbReference type="InterPro" id="IPR050109">
    <property type="entry name" value="HTH-type_TetR-like_transc_reg"/>
</dbReference>
<dbReference type="GO" id="GO:0003700">
    <property type="term" value="F:DNA-binding transcription factor activity"/>
    <property type="evidence" value="ECO:0007669"/>
    <property type="project" value="TreeGrafter"/>
</dbReference>
<dbReference type="InterPro" id="IPR001647">
    <property type="entry name" value="HTH_TetR"/>
</dbReference>
<keyword evidence="3" id="KW-0804">Transcription</keyword>
<evidence type="ECO:0000256" key="2">
    <source>
        <dbReference type="ARBA" id="ARBA00023125"/>
    </source>
</evidence>
<keyword evidence="7" id="KW-1185">Reference proteome</keyword>
<dbReference type="InterPro" id="IPR023772">
    <property type="entry name" value="DNA-bd_HTH_TetR-type_CS"/>
</dbReference>
<dbReference type="Proteomes" id="UP000245992">
    <property type="component" value="Unassembled WGS sequence"/>
</dbReference>
<dbReference type="AlphaFoldDB" id="A0A2T7T0A8"/>
<dbReference type="SUPFAM" id="SSF46689">
    <property type="entry name" value="Homeodomain-like"/>
    <property type="match status" value="1"/>
</dbReference>
<keyword evidence="2 4" id="KW-0238">DNA-binding</keyword>
<evidence type="ECO:0000256" key="3">
    <source>
        <dbReference type="ARBA" id="ARBA00023163"/>
    </source>
</evidence>
<dbReference type="InterPro" id="IPR036271">
    <property type="entry name" value="Tet_transcr_reg_TetR-rel_C_sf"/>
</dbReference>
<dbReference type="Pfam" id="PF00440">
    <property type="entry name" value="TetR_N"/>
    <property type="match status" value="1"/>
</dbReference>
<dbReference type="InterPro" id="IPR039536">
    <property type="entry name" value="TetR_C_Proteobacteria"/>
</dbReference>
<evidence type="ECO:0000256" key="1">
    <source>
        <dbReference type="ARBA" id="ARBA00023015"/>
    </source>
</evidence>
<dbReference type="Gene3D" id="1.10.357.10">
    <property type="entry name" value="Tetracycline Repressor, domain 2"/>
    <property type="match status" value="1"/>
</dbReference>
<accession>A0A2T7T0A8</accession>
<evidence type="ECO:0000313" key="6">
    <source>
        <dbReference type="EMBL" id="PVE08598.1"/>
    </source>
</evidence>
<name>A0A2T7T0A8_9ACTN</name>
<feature type="DNA-binding region" description="H-T-H motif" evidence="4">
    <location>
        <begin position="33"/>
        <end position="52"/>
    </location>
</feature>
<dbReference type="EMBL" id="AZSP01000253">
    <property type="protein sequence ID" value="PVE08598.1"/>
    <property type="molecule type" value="Genomic_DNA"/>
</dbReference>
<proteinExistence type="predicted"/>
<dbReference type="FunFam" id="1.10.10.60:FF:000141">
    <property type="entry name" value="TetR family transcriptional regulator"/>
    <property type="match status" value="1"/>
</dbReference>
<sequence>MRKPPRKGLLEKRQAIERGARTVFGREGYTGASVDAIAAEAGVSTRTIYNHFTDKEELFREVFLASAASVTADSTDLFARHFRHFARAVDVEADLLALGREWVGQNSKHPEHFALVRQIITEGPRMPADVIEEWQRVGPQAVRADLAERLRELADQGLFDIDDADAAARHLSLLIGGITLESFFGAVRLSAAQVEKFVASGVWAFLKLYGPS</sequence>
<gene>
    <name evidence="6" type="ORF">Y717_15425</name>
</gene>
<dbReference type="Pfam" id="PF14246">
    <property type="entry name" value="TetR_C_7"/>
    <property type="match status" value="1"/>
</dbReference>
<dbReference type="GO" id="GO:0000976">
    <property type="term" value="F:transcription cis-regulatory region binding"/>
    <property type="evidence" value="ECO:0007669"/>
    <property type="project" value="TreeGrafter"/>
</dbReference>
<dbReference type="PROSITE" id="PS50977">
    <property type="entry name" value="HTH_TETR_2"/>
    <property type="match status" value="1"/>
</dbReference>
<dbReference type="SUPFAM" id="SSF48498">
    <property type="entry name" value="Tetracyclin repressor-like, C-terminal domain"/>
    <property type="match status" value="1"/>
</dbReference>
<feature type="domain" description="HTH tetR-type" evidence="5">
    <location>
        <begin position="10"/>
        <end position="70"/>
    </location>
</feature>
<organism evidence="6 7">
    <name type="scientific">Streptomyces scopuliridis RB72</name>
    <dbReference type="NCBI Taxonomy" id="1440053"/>
    <lineage>
        <taxon>Bacteria</taxon>
        <taxon>Bacillati</taxon>
        <taxon>Actinomycetota</taxon>
        <taxon>Actinomycetes</taxon>
        <taxon>Kitasatosporales</taxon>
        <taxon>Streptomycetaceae</taxon>
        <taxon>Streptomyces</taxon>
    </lineage>
</organism>
<dbReference type="GO" id="GO:0045892">
    <property type="term" value="P:negative regulation of DNA-templated transcription"/>
    <property type="evidence" value="ECO:0007669"/>
    <property type="project" value="UniProtKB-ARBA"/>
</dbReference>
<keyword evidence="1" id="KW-0805">Transcription regulation</keyword>
<dbReference type="PANTHER" id="PTHR30055">
    <property type="entry name" value="HTH-TYPE TRANSCRIPTIONAL REGULATOR RUTR"/>
    <property type="match status" value="1"/>
</dbReference>
<evidence type="ECO:0000256" key="4">
    <source>
        <dbReference type="PROSITE-ProRule" id="PRU00335"/>
    </source>
</evidence>
<dbReference type="PRINTS" id="PR00455">
    <property type="entry name" value="HTHTETR"/>
</dbReference>
<evidence type="ECO:0000259" key="5">
    <source>
        <dbReference type="PROSITE" id="PS50977"/>
    </source>
</evidence>
<dbReference type="InterPro" id="IPR009057">
    <property type="entry name" value="Homeodomain-like_sf"/>
</dbReference>
<comment type="caution">
    <text evidence="6">The sequence shown here is derived from an EMBL/GenBank/DDBJ whole genome shotgun (WGS) entry which is preliminary data.</text>
</comment>